<evidence type="ECO:0000313" key="2">
    <source>
        <dbReference type="EMBL" id="KUG18429.1"/>
    </source>
</evidence>
<sequence>MKRSKDLIISQILLVCAKGANKTKIVYQANLNFRTVDPYLKLLMERGLINAKREPNLIYQTTEKGEELLGSLKAIQREIY</sequence>
<dbReference type="EMBL" id="LNQE01001382">
    <property type="protein sequence ID" value="KUG18429.1"/>
    <property type="molecule type" value="Genomic_DNA"/>
</dbReference>
<dbReference type="AlphaFoldDB" id="A0A0W8FC31"/>
<organism evidence="2">
    <name type="scientific">hydrocarbon metagenome</name>
    <dbReference type="NCBI Taxonomy" id="938273"/>
    <lineage>
        <taxon>unclassified sequences</taxon>
        <taxon>metagenomes</taxon>
        <taxon>ecological metagenomes</taxon>
    </lineage>
</organism>
<dbReference type="Pfam" id="PF14947">
    <property type="entry name" value="HTH_45"/>
    <property type="match status" value="1"/>
</dbReference>
<accession>A0A0W8FC31</accession>
<reference evidence="2" key="1">
    <citation type="journal article" date="2015" name="Proc. Natl. Acad. Sci. U.S.A.">
        <title>Networks of energetic and metabolic interactions define dynamics in microbial communities.</title>
        <authorList>
            <person name="Embree M."/>
            <person name="Liu J.K."/>
            <person name="Al-Bassam M.M."/>
            <person name="Zengler K."/>
        </authorList>
    </citation>
    <scope>NUCLEOTIDE SEQUENCE</scope>
</reference>
<name>A0A0W8FC31_9ZZZZ</name>
<dbReference type="InterPro" id="IPR036390">
    <property type="entry name" value="WH_DNA-bd_sf"/>
</dbReference>
<dbReference type="SUPFAM" id="SSF46785">
    <property type="entry name" value="Winged helix' DNA-binding domain"/>
    <property type="match status" value="1"/>
</dbReference>
<dbReference type="Gene3D" id="1.10.10.10">
    <property type="entry name" value="Winged helix-like DNA-binding domain superfamily/Winged helix DNA-binding domain"/>
    <property type="match status" value="1"/>
</dbReference>
<dbReference type="InterPro" id="IPR038723">
    <property type="entry name" value="ArnR1-like_HTH"/>
</dbReference>
<gene>
    <name evidence="2" type="ORF">ASZ90_011885</name>
</gene>
<feature type="domain" description="ArnR1-like winged helix-turn-helix" evidence="1">
    <location>
        <begin position="2"/>
        <end position="78"/>
    </location>
</feature>
<protein>
    <recommendedName>
        <fullName evidence="1">ArnR1-like winged helix-turn-helix domain-containing protein</fullName>
    </recommendedName>
</protein>
<comment type="caution">
    <text evidence="2">The sequence shown here is derived from an EMBL/GenBank/DDBJ whole genome shotgun (WGS) entry which is preliminary data.</text>
</comment>
<proteinExistence type="predicted"/>
<evidence type="ECO:0000259" key="1">
    <source>
        <dbReference type="Pfam" id="PF14947"/>
    </source>
</evidence>
<dbReference type="InterPro" id="IPR036388">
    <property type="entry name" value="WH-like_DNA-bd_sf"/>
</dbReference>